<dbReference type="AlphaFoldDB" id="A0A6G4WUG2"/>
<name>A0A6G4WUG2_9ACTN</name>
<keyword evidence="2" id="KW-1185">Reference proteome</keyword>
<reference evidence="1 2" key="1">
    <citation type="submission" date="2020-02" db="EMBL/GenBank/DDBJ databases">
        <title>Whole-genome analyses of novel actinobacteria.</title>
        <authorList>
            <person name="Sahin N."/>
            <person name="Tatar D."/>
        </authorList>
    </citation>
    <scope>NUCLEOTIDE SEQUENCE [LARGE SCALE GENOMIC DNA]</scope>
    <source>
        <strain evidence="1 2">SB3404</strain>
    </source>
</reference>
<gene>
    <name evidence="1" type="ORF">G5C65_07870</name>
</gene>
<dbReference type="RefSeq" id="WP_165297924.1">
    <property type="nucleotide sequence ID" value="NZ_JAAKZZ010000051.1"/>
</dbReference>
<sequence>MTSGTDAGTWAVPADAAASAPRAGRLWDAVRVVRPVGLDAVLRLRGRGVAVGPVLDVPPRGALEFVVPAGTAESWPPLPGTTCVRSGRLPCPVPHTRSAEGQWVVRGRRWIVPLGSTAAFTDPDELAETVTGAAAHRAFAWLGWNGPRYALMPG</sequence>
<evidence type="ECO:0000313" key="1">
    <source>
        <dbReference type="EMBL" id="NGO68270.1"/>
    </source>
</evidence>
<accession>A0A6G4WUG2</accession>
<proteinExistence type="predicted"/>
<dbReference type="Proteomes" id="UP000477722">
    <property type="component" value="Unassembled WGS sequence"/>
</dbReference>
<comment type="caution">
    <text evidence="1">The sequence shown here is derived from an EMBL/GenBank/DDBJ whole genome shotgun (WGS) entry which is preliminary data.</text>
</comment>
<organism evidence="1 2">
    <name type="scientific">Streptomyces boncukensis</name>
    <dbReference type="NCBI Taxonomy" id="2711219"/>
    <lineage>
        <taxon>Bacteria</taxon>
        <taxon>Bacillati</taxon>
        <taxon>Actinomycetota</taxon>
        <taxon>Actinomycetes</taxon>
        <taxon>Kitasatosporales</taxon>
        <taxon>Streptomycetaceae</taxon>
        <taxon>Streptomyces</taxon>
    </lineage>
</organism>
<protein>
    <submittedName>
        <fullName evidence="1">Uncharacterized protein</fullName>
    </submittedName>
</protein>
<evidence type="ECO:0000313" key="2">
    <source>
        <dbReference type="Proteomes" id="UP000477722"/>
    </source>
</evidence>
<dbReference type="EMBL" id="JAAKZZ010000051">
    <property type="protein sequence ID" value="NGO68270.1"/>
    <property type="molecule type" value="Genomic_DNA"/>
</dbReference>